<keyword evidence="3" id="KW-1185">Reference proteome</keyword>
<organism evidence="2 3">
    <name type="scientific">Pseudonocardia zijingensis</name>
    <dbReference type="NCBI Taxonomy" id="153376"/>
    <lineage>
        <taxon>Bacteria</taxon>
        <taxon>Bacillati</taxon>
        <taxon>Actinomycetota</taxon>
        <taxon>Actinomycetes</taxon>
        <taxon>Pseudonocardiales</taxon>
        <taxon>Pseudonocardiaceae</taxon>
        <taxon>Pseudonocardia</taxon>
    </lineage>
</organism>
<comment type="caution">
    <text evidence="2">The sequence shown here is derived from an EMBL/GenBank/DDBJ whole genome shotgun (WGS) entry which is preliminary data.</text>
</comment>
<gene>
    <name evidence="2" type="ORF">GCM10009559_21600</name>
</gene>
<evidence type="ECO:0000256" key="1">
    <source>
        <dbReference type="SAM" id="MobiDB-lite"/>
    </source>
</evidence>
<feature type="compositionally biased region" description="Polar residues" evidence="1">
    <location>
        <begin position="76"/>
        <end position="89"/>
    </location>
</feature>
<feature type="compositionally biased region" description="Low complexity" evidence="1">
    <location>
        <begin position="60"/>
        <end position="72"/>
    </location>
</feature>
<protein>
    <submittedName>
        <fullName evidence="2">Uncharacterized protein</fullName>
    </submittedName>
</protein>
<proteinExistence type="predicted"/>
<dbReference type="Proteomes" id="UP001499967">
    <property type="component" value="Unassembled WGS sequence"/>
</dbReference>
<reference evidence="2 3" key="1">
    <citation type="journal article" date="2019" name="Int. J. Syst. Evol. Microbiol.">
        <title>The Global Catalogue of Microorganisms (GCM) 10K type strain sequencing project: providing services to taxonomists for standard genome sequencing and annotation.</title>
        <authorList>
            <consortium name="The Broad Institute Genomics Platform"/>
            <consortium name="The Broad Institute Genome Sequencing Center for Infectious Disease"/>
            <person name="Wu L."/>
            <person name="Ma J."/>
        </authorList>
    </citation>
    <scope>NUCLEOTIDE SEQUENCE [LARGE SCALE GENOMIC DNA]</scope>
    <source>
        <strain evidence="2 3">JCM 11117</strain>
    </source>
</reference>
<accession>A0ABN1PTP0</accession>
<evidence type="ECO:0000313" key="3">
    <source>
        <dbReference type="Proteomes" id="UP001499967"/>
    </source>
</evidence>
<sequence>MTTAIIVLALVAAVVALSILRPGDPAAAYPGAYRDRDQERHYADLRAIAAHQPDPSTWNSASRAASASTSRSTSRESGWNGSQCTSAAA</sequence>
<name>A0ABN1PTP0_9PSEU</name>
<dbReference type="EMBL" id="BAAAHP010000058">
    <property type="protein sequence ID" value="GAA0932541.1"/>
    <property type="molecule type" value="Genomic_DNA"/>
</dbReference>
<feature type="region of interest" description="Disordered" evidence="1">
    <location>
        <begin position="50"/>
        <end position="89"/>
    </location>
</feature>
<evidence type="ECO:0000313" key="2">
    <source>
        <dbReference type="EMBL" id="GAA0932541.1"/>
    </source>
</evidence>